<dbReference type="PROSITE" id="PS51257">
    <property type="entry name" value="PROKAR_LIPOPROTEIN"/>
    <property type="match status" value="1"/>
</dbReference>
<protein>
    <submittedName>
        <fullName evidence="2">Uncharacterized protein</fullName>
    </submittedName>
</protein>
<name>A0A368VFZ8_9ACTN</name>
<feature type="compositionally biased region" description="Acidic residues" evidence="1">
    <location>
        <begin position="89"/>
        <end position="98"/>
    </location>
</feature>
<sequence length="140" mass="14974">MADPGERAWMASVHESGWHAVARCSCGGSVITACGHRLHGPVHRRLGDEPPQDTVRTVCAPCAQLAGVVPPRLPRVSPRIAWPARDPDIDWPDEDSDAETTGRRPALNLALATIIEHTPPPGNEQPDERAIAAKALHPAA</sequence>
<comment type="caution">
    <text evidence="2">The sequence shown here is derived from an EMBL/GenBank/DDBJ whole genome shotgun (WGS) entry which is preliminary data.</text>
</comment>
<evidence type="ECO:0000313" key="3">
    <source>
        <dbReference type="Proteomes" id="UP000253495"/>
    </source>
</evidence>
<keyword evidence="3" id="KW-1185">Reference proteome</keyword>
<evidence type="ECO:0000256" key="1">
    <source>
        <dbReference type="SAM" id="MobiDB-lite"/>
    </source>
</evidence>
<organism evidence="2 3">
    <name type="scientific">Halopolyspora algeriensis</name>
    <dbReference type="NCBI Taxonomy" id="1500506"/>
    <lineage>
        <taxon>Bacteria</taxon>
        <taxon>Bacillati</taxon>
        <taxon>Actinomycetota</taxon>
        <taxon>Actinomycetes</taxon>
        <taxon>Actinomycetes incertae sedis</taxon>
        <taxon>Halopolyspora</taxon>
    </lineage>
</organism>
<dbReference type="OrthoDB" id="10002576at2"/>
<reference evidence="2 3" key="1">
    <citation type="submission" date="2018-07" db="EMBL/GenBank/DDBJ databases">
        <title>Genomic Encyclopedia of Type Strains, Phase III (KMG-III): the genomes of soil and plant-associated and newly described type strains.</title>
        <authorList>
            <person name="Whitman W."/>
        </authorList>
    </citation>
    <scope>NUCLEOTIDE SEQUENCE [LARGE SCALE GENOMIC DNA]</scope>
    <source>
        <strain evidence="2 3">CECT 8575</strain>
    </source>
</reference>
<proteinExistence type="predicted"/>
<accession>A0A368VFZ8</accession>
<dbReference type="AlphaFoldDB" id="A0A368VFZ8"/>
<dbReference type="RefSeq" id="WP_114454315.1">
    <property type="nucleotide sequence ID" value="NZ_QPJC01000012.1"/>
</dbReference>
<feature type="region of interest" description="Disordered" evidence="1">
    <location>
        <begin position="79"/>
        <end position="104"/>
    </location>
</feature>
<gene>
    <name evidence="2" type="ORF">DFQ14_11297</name>
</gene>
<dbReference type="EMBL" id="QPJC01000012">
    <property type="protein sequence ID" value="RCW40216.1"/>
    <property type="molecule type" value="Genomic_DNA"/>
</dbReference>
<evidence type="ECO:0000313" key="2">
    <source>
        <dbReference type="EMBL" id="RCW40216.1"/>
    </source>
</evidence>
<dbReference type="Proteomes" id="UP000253495">
    <property type="component" value="Unassembled WGS sequence"/>
</dbReference>